<comment type="caution">
    <text evidence="1">The sequence shown here is derived from an EMBL/GenBank/DDBJ whole genome shotgun (WGS) entry which is preliminary data.</text>
</comment>
<gene>
    <name evidence="1" type="ORF">HCUR_00839</name>
</gene>
<accession>A0A2S5R8S0</accession>
<protein>
    <submittedName>
        <fullName evidence="1">Uncharacterized protein</fullName>
    </submittedName>
</protein>
<evidence type="ECO:0000313" key="2">
    <source>
        <dbReference type="Proteomes" id="UP000239425"/>
    </source>
</evidence>
<name>A0A2S5R8S0_9PROT</name>
<reference evidence="1 2" key="1">
    <citation type="submission" date="2017-11" db="EMBL/GenBank/DDBJ databases">
        <title>Comparative genomic analysis of Holospora spp., intranuclear symbionts of paramecia.</title>
        <authorList>
            <person name="Garushyants S.K."/>
            <person name="Beliavskaya A."/>
            <person name="Malko D.B."/>
            <person name="Logacheva M.D."/>
            <person name="Rautian M.S."/>
            <person name="Gelfand M.S."/>
        </authorList>
    </citation>
    <scope>NUCLEOTIDE SEQUENCE [LARGE SCALE GENOMIC DNA]</scope>
    <source>
        <strain evidence="2">02AZ16</strain>
    </source>
</reference>
<evidence type="ECO:0000313" key="1">
    <source>
        <dbReference type="EMBL" id="PPE03700.1"/>
    </source>
</evidence>
<dbReference type="AlphaFoldDB" id="A0A2S5R8S0"/>
<organism evidence="1 2">
    <name type="scientific">Holospora curviuscula</name>
    <dbReference type="NCBI Taxonomy" id="1082868"/>
    <lineage>
        <taxon>Bacteria</taxon>
        <taxon>Pseudomonadati</taxon>
        <taxon>Pseudomonadota</taxon>
        <taxon>Alphaproteobacteria</taxon>
        <taxon>Holosporales</taxon>
        <taxon>Holosporaceae</taxon>
        <taxon>Holospora</taxon>
    </lineage>
</organism>
<sequence>MDTYFQPKISLLSIFRFFVKNKKGYLRSGVDTELCLRGATMFTWLKVQSFLMGMIEDKRDFNFLMTPQIRELSMLTPIKLVVYSLGSKAAP</sequence>
<dbReference type="Proteomes" id="UP000239425">
    <property type="component" value="Unassembled WGS sequence"/>
</dbReference>
<keyword evidence="2" id="KW-1185">Reference proteome</keyword>
<proteinExistence type="predicted"/>
<dbReference type="EMBL" id="PHHC01000083">
    <property type="protein sequence ID" value="PPE03700.1"/>
    <property type="molecule type" value="Genomic_DNA"/>
</dbReference>